<dbReference type="Gene3D" id="1.10.510.10">
    <property type="entry name" value="Transferase(Phosphotransferase) domain 1"/>
    <property type="match status" value="1"/>
</dbReference>
<dbReference type="PROSITE" id="PS50011">
    <property type="entry name" value="PROTEIN_KINASE_DOM"/>
    <property type="match status" value="1"/>
</dbReference>
<dbReference type="GO" id="GO:0004672">
    <property type="term" value="F:protein kinase activity"/>
    <property type="evidence" value="ECO:0007669"/>
    <property type="project" value="InterPro"/>
</dbReference>
<dbReference type="SUPFAM" id="SSF56112">
    <property type="entry name" value="Protein kinase-like (PK-like)"/>
    <property type="match status" value="1"/>
</dbReference>
<dbReference type="OrthoDB" id="4062651at2759"/>
<accession>A0A317WLC3</accession>
<dbReference type="GO" id="GO:0005524">
    <property type="term" value="F:ATP binding"/>
    <property type="evidence" value="ECO:0007669"/>
    <property type="project" value="InterPro"/>
</dbReference>
<organism evidence="2 3">
    <name type="scientific">Aspergillus sclerotioniger CBS 115572</name>
    <dbReference type="NCBI Taxonomy" id="1450535"/>
    <lineage>
        <taxon>Eukaryota</taxon>
        <taxon>Fungi</taxon>
        <taxon>Dikarya</taxon>
        <taxon>Ascomycota</taxon>
        <taxon>Pezizomycotina</taxon>
        <taxon>Eurotiomycetes</taxon>
        <taxon>Eurotiomycetidae</taxon>
        <taxon>Eurotiales</taxon>
        <taxon>Aspergillaceae</taxon>
        <taxon>Aspergillus</taxon>
        <taxon>Aspergillus subgen. Circumdati</taxon>
    </lineage>
</organism>
<protein>
    <recommendedName>
        <fullName evidence="1">Protein kinase domain-containing protein</fullName>
    </recommendedName>
</protein>
<dbReference type="PANTHER" id="PTHR48011:SF4">
    <property type="entry name" value="MITOGEN-ACTIVATED PROTEIN KINASE KINASE KINASE 19"/>
    <property type="match status" value="1"/>
</dbReference>
<dbReference type="STRING" id="1450535.A0A317WLC3"/>
<dbReference type="Pfam" id="PF00069">
    <property type="entry name" value="Pkinase"/>
    <property type="match status" value="1"/>
</dbReference>
<comment type="caution">
    <text evidence="2">The sequence shown here is derived from an EMBL/GenBank/DDBJ whole genome shotgun (WGS) entry which is preliminary data.</text>
</comment>
<dbReference type="RefSeq" id="XP_025466874.1">
    <property type="nucleotide sequence ID" value="XM_025608208.1"/>
</dbReference>
<evidence type="ECO:0000313" key="3">
    <source>
        <dbReference type="Proteomes" id="UP000246702"/>
    </source>
</evidence>
<sequence>MEIIKGNEAFERINDEMKFSYVKYFIQQNGTLYHGKWKNRSQRPMTLSELDDVQEIQTLDRGPAINNTWSTIYIKQPSLLSYADRCDLSQRIHREVTVCEILRNNPHPNIAVYYGCQETRGRVSGLCFKRYTETLLERVNPQHLNKEGFRRSGRELVDEMVRAGLDGVREGIKHLHSLGWVHNDINPANVMFDGGGGGDGRVVIVDFDSCRRVGECLRGTETKRTHQWHNPGVERAVEKNDLDAWEELRIWLVGEVDEGFLFG</sequence>
<dbReference type="Proteomes" id="UP000246702">
    <property type="component" value="Unassembled WGS sequence"/>
</dbReference>
<evidence type="ECO:0000259" key="1">
    <source>
        <dbReference type="PROSITE" id="PS50011"/>
    </source>
</evidence>
<dbReference type="InterPro" id="IPR052751">
    <property type="entry name" value="Plant_MAPKKK"/>
</dbReference>
<dbReference type="GO" id="GO:0007165">
    <property type="term" value="P:signal transduction"/>
    <property type="evidence" value="ECO:0007669"/>
    <property type="project" value="TreeGrafter"/>
</dbReference>
<reference evidence="2 3" key="1">
    <citation type="submission" date="2016-12" db="EMBL/GenBank/DDBJ databases">
        <title>The genomes of Aspergillus section Nigri reveals drivers in fungal speciation.</title>
        <authorList>
            <consortium name="DOE Joint Genome Institute"/>
            <person name="Vesth T.C."/>
            <person name="Nybo J."/>
            <person name="Theobald S."/>
            <person name="Brandl J."/>
            <person name="Frisvad J.C."/>
            <person name="Nielsen K.F."/>
            <person name="Lyhne E.K."/>
            <person name="Kogle M.E."/>
            <person name="Kuo A."/>
            <person name="Riley R."/>
            <person name="Clum A."/>
            <person name="Nolan M."/>
            <person name="Lipzen A."/>
            <person name="Salamov A."/>
            <person name="Henrissat B."/>
            <person name="Wiebenga A."/>
            <person name="De Vries R.P."/>
            <person name="Grigoriev I.V."/>
            <person name="Mortensen U.H."/>
            <person name="Andersen M.R."/>
            <person name="Baker S.E."/>
        </authorList>
    </citation>
    <scope>NUCLEOTIDE SEQUENCE [LARGE SCALE GENOMIC DNA]</scope>
    <source>
        <strain evidence="2 3">CBS 115572</strain>
    </source>
</reference>
<dbReference type="EMBL" id="MSFK01000016">
    <property type="protein sequence ID" value="PWY85857.1"/>
    <property type="molecule type" value="Genomic_DNA"/>
</dbReference>
<proteinExistence type="predicted"/>
<gene>
    <name evidence="2" type="ORF">BO94DRAFT_467555</name>
</gene>
<dbReference type="AlphaFoldDB" id="A0A317WLC3"/>
<dbReference type="InterPro" id="IPR000719">
    <property type="entry name" value="Prot_kinase_dom"/>
</dbReference>
<keyword evidence="3" id="KW-1185">Reference proteome</keyword>
<dbReference type="PANTHER" id="PTHR48011">
    <property type="entry name" value="CCR4-NOT TRANSCRIPTIONAL COMPLEX SUBUNIT CAF120-RELATED"/>
    <property type="match status" value="1"/>
</dbReference>
<name>A0A317WLC3_9EURO</name>
<dbReference type="InterPro" id="IPR011009">
    <property type="entry name" value="Kinase-like_dom_sf"/>
</dbReference>
<dbReference type="GeneID" id="37110351"/>
<evidence type="ECO:0000313" key="2">
    <source>
        <dbReference type="EMBL" id="PWY85857.1"/>
    </source>
</evidence>
<feature type="domain" description="Protein kinase" evidence="1">
    <location>
        <begin position="50"/>
        <end position="263"/>
    </location>
</feature>